<keyword evidence="2" id="KW-1185">Reference proteome</keyword>
<dbReference type="AlphaFoldDB" id="A0A0S2I502"/>
<proteinExistence type="predicted"/>
<evidence type="ECO:0000313" key="2">
    <source>
        <dbReference type="Proteomes" id="UP000064893"/>
    </source>
</evidence>
<dbReference type="KEGG" id="blq:L21SP5_03728"/>
<dbReference type="OrthoDB" id="1082240at2"/>
<dbReference type="Proteomes" id="UP000064893">
    <property type="component" value="Chromosome"/>
</dbReference>
<protein>
    <submittedName>
        <fullName evidence="1">Uncharacterized protein</fullName>
    </submittedName>
</protein>
<reference evidence="1 2" key="1">
    <citation type="submission" date="2015-11" db="EMBL/GenBank/DDBJ databases">
        <title>Description and complete genome sequence of a novel strain predominating in hypersaline microbial mats and representing a new family of the Bacteriodetes phylum.</title>
        <authorList>
            <person name="Spring S."/>
            <person name="Bunk B."/>
            <person name="Sproer C."/>
            <person name="Klenk H.-P."/>
        </authorList>
    </citation>
    <scope>NUCLEOTIDE SEQUENCE [LARGE SCALE GENOMIC DNA]</scope>
    <source>
        <strain evidence="1 2">L21-Spi-D4</strain>
    </source>
</reference>
<dbReference type="EMBL" id="CP013118">
    <property type="protein sequence ID" value="ALO17326.1"/>
    <property type="molecule type" value="Genomic_DNA"/>
</dbReference>
<name>A0A0S2I502_9BACT</name>
<organism evidence="1 2">
    <name type="scientific">Salinivirga cyanobacteriivorans</name>
    <dbReference type="NCBI Taxonomy" id="1307839"/>
    <lineage>
        <taxon>Bacteria</taxon>
        <taxon>Pseudomonadati</taxon>
        <taxon>Bacteroidota</taxon>
        <taxon>Bacteroidia</taxon>
        <taxon>Bacteroidales</taxon>
        <taxon>Salinivirgaceae</taxon>
        <taxon>Salinivirga</taxon>
    </lineage>
</organism>
<gene>
    <name evidence="1" type="ORF">L21SP5_03728</name>
</gene>
<sequence>MKLLFTSLILLFAYVLNGQAVAEKFYLESGAIYIGTVKEQTDEIITILTIDGNKLSIRKQDIIRIEQQKSATDQKSDSIAIPVGFIEVNAAFNGNESDIGANLYRMGFYRGIRIKSRLFLSAGGSIRAYGLNTLHGHTLISADGNFRFYHKSKDHRGFYLGFTPGVLFNITKDFRAEGHSLNLNGGWILKLINDTPFYLGATMEFYGTGVERGVLFGVSASVGI</sequence>
<accession>A0A0S2I502</accession>
<dbReference type="RefSeq" id="WP_057954612.1">
    <property type="nucleotide sequence ID" value="NZ_CP013118.1"/>
</dbReference>
<evidence type="ECO:0000313" key="1">
    <source>
        <dbReference type="EMBL" id="ALO17326.1"/>
    </source>
</evidence>